<proteinExistence type="inferred from homology"/>
<dbReference type="OrthoDB" id="1082528at2"/>
<dbReference type="InterPro" id="IPR017853">
    <property type="entry name" value="GH"/>
</dbReference>
<evidence type="ECO:0000313" key="5">
    <source>
        <dbReference type="EMBL" id="RUL59214.1"/>
    </source>
</evidence>
<evidence type="ECO:0000313" key="6">
    <source>
        <dbReference type="Proteomes" id="UP000278983"/>
    </source>
</evidence>
<dbReference type="InterPro" id="IPR002053">
    <property type="entry name" value="Glyco_hydro_25"/>
</dbReference>
<dbReference type="GO" id="GO:0003796">
    <property type="term" value="F:lysozyme activity"/>
    <property type="evidence" value="ECO:0007669"/>
    <property type="project" value="InterPro"/>
</dbReference>
<gene>
    <name evidence="5" type="ORF">EHV08_05210</name>
</gene>
<evidence type="ECO:0000256" key="2">
    <source>
        <dbReference type="ARBA" id="ARBA00022801"/>
    </source>
</evidence>
<dbReference type="PROSITE" id="PS51904">
    <property type="entry name" value="GLYCOSYL_HYDROL_F25_2"/>
    <property type="match status" value="1"/>
</dbReference>
<organism evidence="5 6">
    <name type="scientific">Prevotella koreensis</name>
    <dbReference type="NCBI Taxonomy" id="2490854"/>
    <lineage>
        <taxon>Bacteria</taxon>
        <taxon>Pseudomonadati</taxon>
        <taxon>Bacteroidota</taxon>
        <taxon>Bacteroidia</taxon>
        <taxon>Bacteroidales</taxon>
        <taxon>Prevotellaceae</taxon>
        <taxon>Prevotella</taxon>
    </lineage>
</organism>
<dbReference type="GO" id="GO:0009253">
    <property type="term" value="P:peptidoglycan catabolic process"/>
    <property type="evidence" value="ECO:0007669"/>
    <property type="project" value="InterPro"/>
</dbReference>
<dbReference type="Gene3D" id="3.20.20.80">
    <property type="entry name" value="Glycosidases"/>
    <property type="match status" value="1"/>
</dbReference>
<dbReference type="SMART" id="SM00641">
    <property type="entry name" value="Glyco_25"/>
    <property type="match status" value="1"/>
</dbReference>
<protein>
    <submittedName>
        <fullName evidence="5">Glycosyl hydrolase family 25</fullName>
    </submittedName>
</protein>
<comment type="caution">
    <text evidence="5">The sequence shown here is derived from an EMBL/GenBank/DDBJ whole genome shotgun (WGS) entry which is preliminary data.</text>
</comment>
<sequence length="564" mass="65154">MANKNRAASRRIPKWWWVLLPVMAMAWMLWFAIPMSESQKERNKVSVEYRSCYALTSGSDTLLYIDELSNDWTRANISVDNEILASREETFGGAWHNKFLFFPSCHGRIVTYNPDYKADSLLKIVNDTLPKLVRQQQIMLTGKSKTLERTLRELLYYMRVHSVADDGYHIVAAHYAEVAADKERVDAALKSLHGIENKPLRMSIVQRFTAVYKNERGKMRRRRCHLLKSDAPTLRCIIQTRNRLKPIYAYANYNSEPSEYTGKPQPKYAYYGETKDGKRNGHGMYIDRAGNYYDGFWNDGMRDGFGCSVDSAGNVRVGLWKADRFRGERLNYTPERIYGIDIARYQHEVDKGIYPINWKNLHITSLGVKTPKTITGKVNYPVSFVFIKSTEGTSVLNKYYGSDYVAARKNGIRVGTYHFFSTKSDPIKQAKHFLRNSKFGKGDLPPVLDVEPGDAQIAAMGGAEVMFSYIRTWMNIVESATGTRPILYINQMFVNQYMPLAPDIVADYEVWIARYNEFKPDMHLAFWQLGYDGKLSGIRGDVDINVFNGYRDEWEEYLERRTIR</sequence>
<dbReference type="Pfam" id="PF01183">
    <property type="entry name" value="Glyco_hydro_25"/>
    <property type="match status" value="1"/>
</dbReference>
<name>A0A432LK63_9BACT</name>
<dbReference type="InterPro" id="IPR018077">
    <property type="entry name" value="Glyco_hydro_fam25_subgr"/>
</dbReference>
<keyword evidence="4" id="KW-0812">Transmembrane</keyword>
<dbReference type="EMBL" id="RYYU01000001">
    <property type="protein sequence ID" value="RUL59214.1"/>
    <property type="molecule type" value="Genomic_DNA"/>
</dbReference>
<dbReference type="GO" id="GO:0016998">
    <property type="term" value="P:cell wall macromolecule catabolic process"/>
    <property type="evidence" value="ECO:0007669"/>
    <property type="project" value="InterPro"/>
</dbReference>
<dbReference type="RefSeq" id="WP_126678376.1">
    <property type="nucleotide sequence ID" value="NZ_RYYU01000001.1"/>
</dbReference>
<keyword evidence="4" id="KW-1133">Transmembrane helix</keyword>
<dbReference type="AlphaFoldDB" id="A0A432LK63"/>
<dbReference type="Gene3D" id="2.20.110.10">
    <property type="entry name" value="Histone H3 K4-specific methyltransferase SET7/9 N-terminal domain"/>
    <property type="match status" value="1"/>
</dbReference>
<dbReference type="SUPFAM" id="SSF82185">
    <property type="entry name" value="Histone H3 K4-specific methyltransferase SET7/9 N-terminal domain"/>
    <property type="match status" value="1"/>
</dbReference>
<dbReference type="Proteomes" id="UP000278983">
    <property type="component" value="Unassembled WGS sequence"/>
</dbReference>
<dbReference type="PANTHER" id="PTHR34135">
    <property type="entry name" value="LYSOZYME"/>
    <property type="match status" value="1"/>
</dbReference>
<dbReference type="GO" id="GO:0016052">
    <property type="term" value="P:carbohydrate catabolic process"/>
    <property type="evidence" value="ECO:0007669"/>
    <property type="project" value="TreeGrafter"/>
</dbReference>
<dbReference type="SUPFAM" id="SSF51445">
    <property type="entry name" value="(Trans)glycosidases"/>
    <property type="match status" value="1"/>
</dbReference>
<keyword evidence="4" id="KW-0472">Membrane</keyword>
<feature type="transmembrane region" description="Helical" evidence="4">
    <location>
        <begin position="15"/>
        <end position="33"/>
    </location>
</feature>
<keyword evidence="6" id="KW-1185">Reference proteome</keyword>
<keyword evidence="3" id="KW-0326">Glycosidase</keyword>
<reference evidence="5 6" key="1">
    <citation type="submission" date="2018-12" db="EMBL/GenBank/DDBJ databases">
        <title>Genome sequencing of Prevotella sp. KCOM 3155 (= JS262).</title>
        <authorList>
            <person name="Kook J.-K."/>
            <person name="Park S.-N."/>
            <person name="Lim Y.K."/>
        </authorList>
    </citation>
    <scope>NUCLEOTIDE SEQUENCE [LARGE SCALE GENOMIC DNA]</scope>
    <source>
        <strain evidence="5 6">KCOM 3155</strain>
    </source>
</reference>
<accession>A0A432LK63</accession>
<evidence type="ECO:0000256" key="1">
    <source>
        <dbReference type="ARBA" id="ARBA00010646"/>
    </source>
</evidence>
<evidence type="ECO:0000256" key="4">
    <source>
        <dbReference type="SAM" id="Phobius"/>
    </source>
</evidence>
<comment type="similarity">
    <text evidence="1">Belongs to the glycosyl hydrolase 25 family.</text>
</comment>
<dbReference type="PANTHER" id="PTHR34135:SF2">
    <property type="entry name" value="LYSOZYME"/>
    <property type="match status" value="1"/>
</dbReference>
<keyword evidence="2 5" id="KW-0378">Hydrolase</keyword>
<evidence type="ECO:0000256" key="3">
    <source>
        <dbReference type="ARBA" id="ARBA00023295"/>
    </source>
</evidence>